<dbReference type="Proteomes" id="UP000714275">
    <property type="component" value="Unassembled WGS sequence"/>
</dbReference>
<proteinExistence type="inferred from homology"/>
<keyword evidence="3" id="KW-0472">Membrane</keyword>
<dbReference type="AlphaFoldDB" id="A0A9P7A4Y4"/>
<name>A0A9P7A4Y4_9AGAM</name>
<evidence type="ECO:0000256" key="2">
    <source>
        <dbReference type="ARBA" id="ARBA00035112"/>
    </source>
</evidence>
<dbReference type="OrthoDB" id="3687641at2759"/>
<keyword evidence="3" id="KW-0812">Transmembrane</keyword>
<organism evidence="4 5">
    <name type="scientific">Suillus placidus</name>
    <dbReference type="NCBI Taxonomy" id="48579"/>
    <lineage>
        <taxon>Eukaryota</taxon>
        <taxon>Fungi</taxon>
        <taxon>Dikarya</taxon>
        <taxon>Basidiomycota</taxon>
        <taxon>Agaricomycotina</taxon>
        <taxon>Agaricomycetes</taxon>
        <taxon>Agaricomycetidae</taxon>
        <taxon>Boletales</taxon>
        <taxon>Suillineae</taxon>
        <taxon>Suillaceae</taxon>
        <taxon>Suillus</taxon>
    </lineage>
</organism>
<comment type="similarity">
    <text evidence="2">Belongs to the ustYa family.</text>
</comment>
<comment type="caution">
    <text evidence="4">The sequence shown here is derived from an EMBL/GenBank/DDBJ whole genome shotgun (WGS) entry which is preliminary data.</text>
</comment>
<sequence>MAKDSPVDVVDVDEETIFGDVDRPGAKPHLKSRILRLWPWLSIGSLIVTSVFSFMLWISTPSAHLAIYSPASVAVEPVVIRFNGTLNFPSIYRIDGGPLEAPDYHGPPSPELDAAWARISDDVPPIRVTIDDLRKAGEVDLPAKVKYPRSSGGGFMASLEVNHQLRCLNFLRKSSWPDHYKLDPLFQRDPSVVRMHLDDCVELIRQSIMCNAEVVMITWDWVKNHTRPYPNFNTRHACRKFENVMDWAVQHADRSKVTRMEDTIDLPFPHHCDEALEFNTRKILHIPLRVFYTARADLVNSCGRPSNSGAVGPGTTTTCQKRGGLREGIIDGDGGMGSGVADALVSEVKQNTFLELKEHTCSFSLPFGVTELLVRLGEQLVPAVQRYELPDQKWSSPASCDILEVMPVPGIGVDRELGMISSKA</sequence>
<protein>
    <submittedName>
        <fullName evidence="4">Uncharacterized protein</fullName>
    </submittedName>
</protein>
<comment type="pathway">
    <text evidence="1">Mycotoxin biosynthesis.</text>
</comment>
<dbReference type="PANTHER" id="PTHR33365:SF4">
    <property type="entry name" value="CYCLOCHLOROTINE BIOSYNTHESIS PROTEIN O"/>
    <property type="match status" value="1"/>
</dbReference>
<dbReference type="EMBL" id="JABBWD010000003">
    <property type="protein sequence ID" value="KAG1782559.1"/>
    <property type="molecule type" value="Genomic_DNA"/>
</dbReference>
<accession>A0A9P7A4Y4</accession>
<evidence type="ECO:0000256" key="3">
    <source>
        <dbReference type="SAM" id="Phobius"/>
    </source>
</evidence>
<gene>
    <name evidence="4" type="ORF">EV702DRAFT_1041370</name>
</gene>
<keyword evidence="3" id="KW-1133">Transmembrane helix</keyword>
<evidence type="ECO:0000313" key="4">
    <source>
        <dbReference type="EMBL" id="KAG1782559.1"/>
    </source>
</evidence>
<evidence type="ECO:0000313" key="5">
    <source>
        <dbReference type="Proteomes" id="UP000714275"/>
    </source>
</evidence>
<dbReference type="GO" id="GO:0043386">
    <property type="term" value="P:mycotoxin biosynthetic process"/>
    <property type="evidence" value="ECO:0007669"/>
    <property type="project" value="InterPro"/>
</dbReference>
<feature type="transmembrane region" description="Helical" evidence="3">
    <location>
        <begin position="37"/>
        <end position="58"/>
    </location>
</feature>
<dbReference type="InterPro" id="IPR021765">
    <property type="entry name" value="UstYa-like"/>
</dbReference>
<reference evidence="4" key="1">
    <citation type="journal article" date="2020" name="New Phytol.">
        <title>Comparative genomics reveals dynamic genome evolution in host specialist ectomycorrhizal fungi.</title>
        <authorList>
            <person name="Lofgren L.A."/>
            <person name="Nguyen N.H."/>
            <person name="Vilgalys R."/>
            <person name="Ruytinx J."/>
            <person name="Liao H.L."/>
            <person name="Branco S."/>
            <person name="Kuo A."/>
            <person name="LaButti K."/>
            <person name="Lipzen A."/>
            <person name="Andreopoulos W."/>
            <person name="Pangilinan J."/>
            <person name="Riley R."/>
            <person name="Hundley H."/>
            <person name="Na H."/>
            <person name="Barry K."/>
            <person name="Grigoriev I.V."/>
            <person name="Stajich J.E."/>
            <person name="Kennedy P.G."/>
        </authorList>
    </citation>
    <scope>NUCLEOTIDE SEQUENCE</scope>
    <source>
        <strain evidence="4">DOB743</strain>
    </source>
</reference>
<keyword evidence="5" id="KW-1185">Reference proteome</keyword>
<evidence type="ECO:0000256" key="1">
    <source>
        <dbReference type="ARBA" id="ARBA00004685"/>
    </source>
</evidence>
<dbReference type="PANTHER" id="PTHR33365">
    <property type="entry name" value="YALI0B05434P"/>
    <property type="match status" value="1"/>
</dbReference>
<dbReference type="Pfam" id="PF11807">
    <property type="entry name" value="UstYa"/>
    <property type="match status" value="1"/>
</dbReference>